<dbReference type="EMBL" id="JAYDYW010000007">
    <property type="protein sequence ID" value="MEE1674184.1"/>
    <property type="molecule type" value="Genomic_DNA"/>
</dbReference>
<proteinExistence type="predicted"/>
<name>A0ABU7G4U0_9ALTE</name>
<reference evidence="3" key="1">
    <citation type="submission" date="2023-07" db="EMBL/GenBank/DDBJ databases">
        <title>Draft genome sequence of Agarivorans aestuarii strain ZMCS4, a CAZymes producing bacteria isolated from the marine brown algae Clodostephus spongiosus.</title>
        <authorList>
            <person name="Lorente B."/>
            <person name="Cabral C."/>
            <person name="Frias J."/>
            <person name="Faria J."/>
            <person name="Toubarro D."/>
        </authorList>
    </citation>
    <scope>NUCLEOTIDE SEQUENCE [LARGE SCALE GENOMIC DNA]</scope>
    <source>
        <strain evidence="3">ZMCS4</strain>
    </source>
</reference>
<accession>A0ABU7G4U0</accession>
<evidence type="ECO:0000313" key="2">
    <source>
        <dbReference type="EMBL" id="MEE1674184.1"/>
    </source>
</evidence>
<dbReference type="PANTHER" id="PTHR30367:SF1">
    <property type="entry name" value="MULTIDRUG RESISTANCE PROTEIN MDTN"/>
    <property type="match status" value="1"/>
</dbReference>
<evidence type="ECO:0000313" key="3">
    <source>
        <dbReference type="Proteomes" id="UP001310248"/>
    </source>
</evidence>
<dbReference type="SUPFAM" id="SSF111369">
    <property type="entry name" value="HlyD-like secretion proteins"/>
    <property type="match status" value="1"/>
</dbReference>
<gene>
    <name evidence="2" type="ORF">SNR37_003620</name>
</gene>
<feature type="coiled-coil region" evidence="1">
    <location>
        <begin position="38"/>
        <end position="94"/>
    </location>
</feature>
<dbReference type="PANTHER" id="PTHR30367">
    <property type="entry name" value="P-HYDROXYBENZOIC ACID EFFLUX PUMP SUBUNIT AAEA-RELATED"/>
    <property type="match status" value="1"/>
</dbReference>
<comment type="caution">
    <text evidence="2">The sequence shown here is derived from an EMBL/GenBank/DDBJ whole genome shotgun (WGS) entry which is preliminary data.</text>
</comment>
<evidence type="ECO:0000256" key="1">
    <source>
        <dbReference type="SAM" id="Coils"/>
    </source>
</evidence>
<reference evidence="2 3" key="2">
    <citation type="submission" date="2023-12" db="EMBL/GenBank/DDBJ databases">
        <authorList>
            <consortium name="Cladostephus spongiosus"/>
            <person name="Lorente B."/>
            <person name="Cabral C."/>
            <person name="Frias J."/>
            <person name="Faria J."/>
            <person name="Toubarro D."/>
        </authorList>
    </citation>
    <scope>NUCLEOTIDE SEQUENCE [LARGE SCALE GENOMIC DNA]</scope>
    <source>
        <strain evidence="2 3">ZMCS4</strain>
    </source>
</reference>
<dbReference type="Proteomes" id="UP001310248">
    <property type="component" value="Unassembled WGS sequence"/>
</dbReference>
<organism evidence="2 3">
    <name type="scientific">Agarivorans aestuarii</name>
    <dbReference type="NCBI Taxonomy" id="1563703"/>
    <lineage>
        <taxon>Bacteria</taxon>
        <taxon>Pseudomonadati</taxon>
        <taxon>Pseudomonadota</taxon>
        <taxon>Gammaproteobacteria</taxon>
        <taxon>Alteromonadales</taxon>
        <taxon>Alteromonadaceae</taxon>
        <taxon>Agarivorans</taxon>
    </lineage>
</organism>
<dbReference type="Gene3D" id="2.40.50.100">
    <property type="match status" value="1"/>
</dbReference>
<sequence length="113" mass="12809">MSPLIGEQVDHIYVDHNQMVKAGDVIYTLIDTDSEAIIEQTKSAIVQQNELIAQMERDIERSELSPSIFKVRDVENYRSQLKVAEAKLTSLKADLKRALFTQDRKTVTAPFDG</sequence>
<keyword evidence="1" id="KW-0175">Coiled coil</keyword>
<dbReference type="Gene3D" id="1.10.287.470">
    <property type="entry name" value="Helix hairpin bin"/>
    <property type="match status" value="1"/>
</dbReference>
<protein>
    <submittedName>
        <fullName evidence="2">Biotin/lipoyl-binding protein</fullName>
    </submittedName>
</protein>
<keyword evidence="3" id="KW-1185">Reference proteome</keyword>
<dbReference type="RefSeq" id="WP_329775352.1">
    <property type="nucleotide sequence ID" value="NZ_JAYDYW010000007.1"/>
</dbReference>
<dbReference type="InterPro" id="IPR050393">
    <property type="entry name" value="MFP_Efflux_Pump"/>
</dbReference>